<evidence type="ECO:0000313" key="1">
    <source>
        <dbReference type="EMBL" id="KAG5570083.1"/>
    </source>
</evidence>
<name>A0A9J5W3H1_SOLCO</name>
<dbReference type="AlphaFoldDB" id="A0A9J5W3H1"/>
<keyword evidence="2" id="KW-1185">Reference proteome</keyword>
<accession>A0A9J5W3H1</accession>
<gene>
    <name evidence="1" type="ORF">H5410_059849</name>
</gene>
<dbReference type="OrthoDB" id="1930928at2759"/>
<organism evidence="1 2">
    <name type="scientific">Solanum commersonii</name>
    <name type="common">Commerson's wild potato</name>
    <name type="synonym">Commerson's nightshade</name>
    <dbReference type="NCBI Taxonomy" id="4109"/>
    <lineage>
        <taxon>Eukaryota</taxon>
        <taxon>Viridiplantae</taxon>
        <taxon>Streptophyta</taxon>
        <taxon>Embryophyta</taxon>
        <taxon>Tracheophyta</taxon>
        <taxon>Spermatophyta</taxon>
        <taxon>Magnoliopsida</taxon>
        <taxon>eudicotyledons</taxon>
        <taxon>Gunneridae</taxon>
        <taxon>Pentapetalae</taxon>
        <taxon>asterids</taxon>
        <taxon>lamiids</taxon>
        <taxon>Solanales</taxon>
        <taxon>Solanaceae</taxon>
        <taxon>Solanoideae</taxon>
        <taxon>Solaneae</taxon>
        <taxon>Solanum</taxon>
    </lineage>
</organism>
<dbReference type="EMBL" id="JACXVP010000012">
    <property type="protein sequence ID" value="KAG5570083.1"/>
    <property type="molecule type" value="Genomic_DNA"/>
</dbReference>
<sequence>MTLPVNLSQSIVVNLMNILKANPYTIFLKSLTNVPKLSEFYIALKSNSGLDQRTYNLPTASEVSGNLDRTTTK</sequence>
<reference evidence="1 2" key="1">
    <citation type="submission" date="2020-09" db="EMBL/GenBank/DDBJ databases">
        <title>De no assembly of potato wild relative species, Solanum commersonii.</title>
        <authorList>
            <person name="Cho K."/>
        </authorList>
    </citation>
    <scope>NUCLEOTIDE SEQUENCE [LARGE SCALE GENOMIC DNA]</scope>
    <source>
        <strain evidence="1">LZ3.2</strain>
        <tissue evidence="1">Leaf</tissue>
    </source>
</reference>
<evidence type="ECO:0000313" key="2">
    <source>
        <dbReference type="Proteomes" id="UP000824120"/>
    </source>
</evidence>
<proteinExistence type="predicted"/>
<protein>
    <submittedName>
        <fullName evidence="1">Uncharacterized protein</fullName>
    </submittedName>
</protein>
<comment type="caution">
    <text evidence="1">The sequence shown here is derived from an EMBL/GenBank/DDBJ whole genome shotgun (WGS) entry which is preliminary data.</text>
</comment>
<dbReference type="Proteomes" id="UP000824120">
    <property type="component" value="Chromosome 12"/>
</dbReference>